<keyword evidence="3" id="KW-0812">Transmembrane</keyword>
<feature type="active site" description="Acyl-thioester intermediate" evidence="2">
    <location>
        <position position="251"/>
    </location>
</feature>
<dbReference type="Gene3D" id="2.40.260.10">
    <property type="entry name" value="Sortase"/>
    <property type="match status" value="1"/>
</dbReference>
<proteinExistence type="predicted"/>
<dbReference type="InterPro" id="IPR023365">
    <property type="entry name" value="Sortase_dom-sf"/>
</dbReference>
<dbReference type="EMBL" id="CP023671">
    <property type="protein sequence ID" value="AYE33933.1"/>
    <property type="molecule type" value="Genomic_DNA"/>
</dbReference>
<feature type="transmembrane region" description="Helical" evidence="3">
    <location>
        <begin position="29"/>
        <end position="50"/>
    </location>
</feature>
<evidence type="ECO:0000313" key="5">
    <source>
        <dbReference type="Proteomes" id="UP000280586"/>
    </source>
</evidence>
<dbReference type="SUPFAM" id="SSF63817">
    <property type="entry name" value="Sortase"/>
    <property type="match status" value="1"/>
</dbReference>
<dbReference type="OrthoDB" id="9806013at2"/>
<dbReference type="KEGG" id="csep:CP523_05300"/>
<keyword evidence="3" id="KW-0472">Membrane</keyword>
<dbReference type="GO" id="GO:0016787">
    <property type="term" value="F:hydrolase activity"/>
    <property type="evidence" value="ECO:0007669"/>
    <property type="project" value="UniProtKB-KW"/>
</dbReference>
<evidence type="ECO:0000256" key="2">
    <source>
        <dbReference type="PIRSR" id="PIRSR605754-1"/>
    </source>
</evidence>
<sequence length="268" mass="32083">MFLDLREKMNLKNKGYNKILKRKLSLLEYIRFFMFFICLVTFVISSFIIIKRLVEYRENKKVYNEMRVYSPEVMKDNESNKRGFLEEDFKKLKDINSDIKAWITIPNTEVNYPITQGINNEYYLNHNFKKEKNNGGSILIEYDNKTPFNKGNTVIHGHNMKDGSMFADLLKFKEENFFNNNNKIYITLENEVIEYEIFSIYVEELDKEHYNNQFYYNGDYIRYLNDLKSKSIFNSNVELKSDKDIITLSTCDFSIHDGRLIIHAIRNN</sequence>
<feature type="active site" description="Proton donor/acceptor" evidence="2">
    <location>
        <position position="158"/>
    </location>
</feature>
<dbReference type="CDD" id="cd05826">
    <property type="entry name" value="Sortase_B"/>
    <property type="match status" value="1"/>
</dbReference>
<dbReference type="Pfam" id="PF04203">
    <property type="entry name" value="Sortase"/>
    <property type="match status" value="1"/>
</dbReference>
<accession>A0A9N7JK61</accession>
<dbReference type="NCBIfam" id="TIGR03064">
    <property type="entry name" value="sortase_srtB"/>
    <property type="match status" value="1"/>
</dbReference>
<dbReference type="RefSeq" id="WP_066676276.1">
    <property type="nucleotide sequence ID" value="NZ_JARRAV010000001.1"/>
</dbReference>
<keyword evidence="1" id="KW-0378">Hydrolase</keyword>
<name>A0A9N7JK61_CLOSE</name>
<dbReference type="InterPro" id="IPR005754">
    <property type="entry name" value="Sortase"/>
</dbReference>
<evidence type="ECO:0000256" key="1">
    <source>
        <dbReference type="ARBA" id="ARBA00022801"/>
    </source>
</evidence>
<dbReference type="AlphaFoldDB" id="A0A9N7JK61"/>
<reference evidence="4 5" key="1">
    <citation type="submission" date="2017-09" db="EMBL/GenBank/DDBJ databases">
        <authorList>
            <person name="Thomas P."/>
            <person name="Seyboldt C."/>
        </authorList>
    </citation>
    <scope>NUCLEOTIDE SEQUENCE [LARGE SCALE GENOMIC DNA]</scope>
    <source>
        <strain evidence="4 5">DSM 7534</strain>
    </source>
</reference>
<evidence type="ECO:0000256" key="3">
    <source>
        <dbReference type="SAM" id="Phobius"/>
    </source>
</evidence>
<organism evidence="4 5">
    <name type="scientific">Clostridium septicum</name>
    <dbReference type="NCBI Taxonomy" id="1504"/>
    <lineage>
        <taxon>Bacteria</taxon>
        <taxon>Bacillati</taxon>
        <taxon>Bacillota</taxon>
        <taxon>Clostridia</taxon>
        <taxon>Eubacteriales</taxon>
        <taxon>Clostridiaceae</taxon>
        <taxon>Clostridium</taxon>
    </lineage>
</organism>
<gene>
    <name evidence="4" type="primary">srtB</name>
    <name evidence="4" type="ORF">CP523_05300</name>
</gene>
<evidence type="ECO:0000313" key="4">
    <source>
        <dbReference type="EMBL" id="AYE33933.1"/>
    </source>
</evidence>
<keyword evidence="3" id="KW-1133">Transmembrane helix</keyword>
<dbReference type="Proteomes" id="UP000280586">
    <property type="component" value="Chromosome"/>
</dbReference>
<protein>
    <submittedName>
        <fullName evidence="4">SrtB family sortase</fullName>
    </submittedName>
</protein>
<dbReference type="InterPro" id="IPR009835">
    <property type="entry name" value="SrtB"/>
</dbReference>